<dbReference type="PaxDb" id="589924-Ferp_0809"/>
<dbReference type="InterPro" id="IPR019881">
    <property type="entry name" value="DAP-NH2Trfase_DapL_Desulfo"/>
</dbReference>
<dbReference type="GeneID" id="8778315"/>
<dbReference type="NCBIfam" id="NF006756">
    <property type="entry name" value="PRK09276.1"/>
    <property type="match status" value="1"/>
</dbReference>
<dbReference type="KEGG" id="fpl:Ferp_0809"/>
<dbReference type="OrthoDB" id="372018at2157"/>
<name>D3RWW4_FERPA</name>
<dbReference type="PROSITE" id="PS00105">
    <property type="entry name" value="AA_TRANSFER_CLASS_1"/>
    <property type="match status" value="1"/>
</dbReference>
<comment type="similarity">
    <text evidence="4">Belongs to the class-I pyridoxal-phosphate-dependent aminotransferase family.</text>
</comment>
<evidence type="ECO:0000259" key="5">
    <source>
        <dbReference type="Pfam" id="PF00155"/>
    </source>
</evidence>
<proteinExistence type="inferred from homology"/>
<reference evidence="7" key="1">
    <citation type="submission" date="2010-02" db="EMBL/GenBank/DDBJ databases">
        <title>Complete sequence of Ferroglobus placidus DSM 10642.</title>
        <authorList>
            <consortium name="US DOE Joint Genome Institute"/>
            <person name="Lucas S."/>
            <person name="Copeland A."/>
            <person name="Lapidus A."/>
            <person name="Cheng J.-F."/>
            <person name="Bruce D."/>
            <person name="Goodwin L."/>
            <person name="Pitluck S."/>
            <person name="Saunders E."/>
            <person name="Brettin T."/>
            <person name="Detter J.C."/>
            <person name="Han C."/>
            <person name="Tapia R."/>
            <person name="Larimer F."/>
            <person name="Land M."/>
            <person name="Hauser L."/>
            <person name="Kyrpides N."/>
            <person name="Ivanova N."/>
            <person name="Holmes D."/>
            <person name="Lovley D."/>
            <person name="Kyrpides N."/>
            <person name="Anderson I.J."/>
            <person name="Woyke T."/>
        </authorList>
    </citation>
    <scope>NUCLEOTIDE SEQUENCE [LARGE SCALE GENOMIC DNA]</scope>
    <source>
        <strain evidence="7">DSM 10642 / AEDII12DO</strain>
    </source>
</reference>
<dbReference type="PANTHER" id="PTHR42832:SF3">
    <property type="entry name" value="L-GLUTAMINE--4-(METHYLSULFANYL)-2-OXOBUTANOATE AMINOTRANSFERASE"/>
    <property type="match status" value="1"/>
</dbReference>
<dbReference type="HOGENOM" id="CLU_017584_4_5_2"/>
<evidence type="ECO:0000256" key="3">
    <source>
        <dbReference type="ARBA" id="ARBA00022679"/>
    </source>
</evidence>
<dbReference type="EMBL" id="CP001899">
    <property type="protein sequence ID" value="ADC64977.1"/>
    <property type="molecule type" value="Genomic_DNA"/>
</dbReference>
<gene>
    <name evidence="6" type="ordered locus">Ferp_0809</name>
</gene>
<accession>D3RWW4</accession>
<evidence type="ECO:0000256" key="4">
    <source>
        <dbReference type="RuleBase" id="RU000481"/>
    </source>
</evidence>
<dbReference type="CDD" id="cd00609">
    <property type="entry name" value="AAT_like"/>
    <property type="match status" value="1"/>
</dbReference>
<dbReference type="eggNOG" id="arCOG01133">
    <property type="taxonomic scope" value="Archaea"/>
</dbReference>
<dbReference type="Pfam" id="PF00155">
    <property type="entry name" value="Aminotran_1_2"/>
    <property type="match status" value="1"/>
</dbReference>
<dbReference type="EC" id="2.6.1.-" evidence="4"/>
<reference evidence="6 7" key="2">
    <citation type="journal article" date="2011" name="Stand. Genomic Sci.">
        <title>Complete genome sequence of Ferroglobus placidus AEDII12DO.</title>
        <authorList>
            <person name="Anderson I."/>
            <person name="Risso C."/>
            <person name="Holmes D."/>
            <person name="Lucas S."/>
            <person name="Copeland A."/>
            <person name="Lapidus A."/>
            <person name="Cheng J.F."/>
            <person name="Bruce D."/>
            <person name="Goodwin L."/>
            <person name="Pitluck S."/>
            <person name="Saunders E."/>
            <person name="Brettin T."/>
            <person name="Detter J.C."/>
            <person name="Han C."/>
            <person name="Tapia R."/>
            <person name="Larimer F."/>
            <person name="Land M."/>
            <person name="Hauser L."/>
            <person name="Woyke T."/>
            <person name="Lovley D."/>
            <person name="Kyrpides N."/>
            <person name="Ivanova N."/>
        </authorList>
    </citation>
    <scope>NUCLEOTIDE SEQUENCE [LARGE SCALE GENOMIC DNA]</scope>
    <source>
        <strain evidence="7">DSM 10642 / AEDII12DO</strain>
    </source>
</reference>
<feature type="domain" description="Aminotransferase class I/classII large" evidence="5">
    <location>
        <begin position="31"/>
        <end position="377"/>
    </location>
</feature>
<evidence type="ECO:0000313" key="6">
    <source>
        <dbReference type="EMBL" id="ADC64977.1"/>
    </source>
</evidence>
<dbReference type="SUPFAM" id="SSF53383">
    <property type="entry name" value="PLP-dependent transferases"/>
    <property type="match status" value="1"/>
</dbReference>
<dbReference type="InterPro" id="IPR015424">
    <property type="entry name" value="PyrdxlP-dep_Trfase"/>
</dbReference>
<dbReference type="RefSeq" id="WP_012965320.1">
    <property type="nucleotide sequence ID" value="NC_013849.1"/>
</dbReference>
<sequence length="384" mass="43389">MELSNRLKALPPYLFAELDEMKRKKVLEGVDVIDFGVGDPDLPTPRHIVEEMQRAVEKEENHKYPSYEGKLEFREAVAEFYGRRKKVDLNPETQVIALIGSKEGIAHLPLAFVNPGDVVLVPDPGYPVYYSSAILAEGRPYKVPLKEENEFLPDLESIPDEVARKAKIFFLNYPNNPTTAVAEMEFIKECVDFCIDNDIILAHDAAYSEIAFDYRPKSFLEYEDAFECTIEFGSLSKTYNMTGWRIGYAVGNEEIIKGLLKVKTNVDSGVFQAIQDAAIVALRGDDSVIEENNRVYKERRDVLVEGLRKLGFEVEKPKATFYVWLRVNGSSIEFAKNLLDKAGVLVTPGVGFGEYGEGYVRFALTRSVERIKEALERMESALNV</sequence>
<keyword evidence="3 4" id="KW-0808">Transferase</keyword>
<dbReference type="NCBIfam" id="TIGR03540">
    <property type="entry name" value="DapC_direct"/>
    <property type="match status" value="1"/>
</dbReference>
<comment type="cofactor">
    <cofactor evidence="1 4">
        <name>pyridoxal 5'-phosphate</name>
        <dbReference type="ChEBI" id="CHEBI:597326"/>
    </cofactor>
</comment>
<evidence type="ECO:0000256" key="2">
    <source>
        <dbReference type="ARBA" id="ARBA00022576"/>
    </source>
</evidence>
<dbReference type="Gene3D" id="3.40.640.10">
    <property type="entry name" value="Type I PLP-dependent aspartate aminotransferase-like (Major domain)"/>
    <property type="match status" value="1"/>
</dbReference>
<dbReference type="GO" id="GO:0010285">
    <property type="term" value="F:L,L-diaminopimelate aminotransferase activity"/>
    <property type="evidence" value="ECO:0007669"/>
    <property type="project" value="InterPro"/>
</dbReference>
<dbReference type="InterPro" id="IPR004839">
    <property type="entry name" value="Aminotransferase_I/II_large"/>
</dbReference>
<evidence type="ECO:0000313" key="7">
    <source>
        <dbReference type="Proteomes" id="UP000002613"/>
    </source>
</evidence>
<dbReference type="PANTHER" id="PTHR42832">
    <property type="entry name" value="AMINO ACID AMINOTRANSFERASE"/>
    <property type="match status" value="1"/>
</dbReference>
<dbReference type="Gene3D" id="3.90.1150.10">
    <property type="entry name" value="Aspartate Aminotransferase, domain 1"/>
    <property type="match status" value="1"/>
</dbReference>
<dbReference type="InterPro" id="IPR050881">
    <property type="entry name" value="LL-DAP_aminotransferase"/>
</dbReference>
<dbReference type="STRING" id="589924.Ferp_0809"/>
<dbReference type="GO" id="GO:0009089">
    <property type="term" value="P:lysine biosynthetic process via diaminopimelate"/>
    <property type="evidence" value="ECO:0007669"/>
    <property type="project" value="InterPro"/>
</dbReference>
<protein>
    <recommendedName>
        <fullName evidence="4">Aminotransferase</fullName>
        <ecNumber evidence="4">2.6.1.-</ecNumber>
    </recommendedName>
</protein>
<keyword evidence="7" id="KW-1185">Reference proteome</keyword>
<keyword evidence="2 4" id="KW-0032">Aminotransferase</keyword>
<dbReference type="InterPro" id="IPR015421">
    <property type="entry name" value="PyrdxlP-dep_Trfase_major"/>
</dbReference>
<evidence type="ECO:0000256" key="1">
    <source>
        <dbReference type="ARBA" id="ARBA00001933"/>
    </source>
</evidence>
<dbReference type="GO" id="GO:0030170">
    <property type="term" value="F:pyridoxal phosphate binding"/>
    <property type="evidence" value="ECO:0007669"/>
    <property type="project" value="InterPro"/>
</dbReference>
<dbReference type="InterPro" id="IPR004838">
    <property type="entry name" value="NHTrfase_class1_PyrdxlP-BS"/>
</dbReference>
<organism evidence="6 7">
    <name type="scientific">Ferroglobus placidus (strain DSM 10642 / AEDII12DO)</name>
    <dbReference type="NCBI Taxonomy" id="589924"/>
    <lineage>
        <taxon>Archaea</taxon>
        <taxon>Methanobacteriati</taxon>
        <taxon>Methanobacteriota</taxon>
        <taxon>Archaeoglobi</taxon>
        <taxon>Archaeoglobales</taxon>
        <taxon>Archaeoglobaceae</taxon>
        <taxon>Ferroglobus</taxon>
    </lineage>
</organism>
<dbReference type="InterPro" id="IPR015422">
    <property type="entry name" value="PyrdxlP-dep_Trfase_small"/>
</dbReference>
<dbReference type="AlphaFoldDB" id="D3RWW4"/>
<dbReference type="Proteomes" id="UP000002613">
    <property type="component" value="Chromosome"/>
</dbReference>